<feature type="compositionally biased region" description="Basic residues" evidence="1">
    <location>
        <begin position="83"/>
        <end position="97"/>
    </location>
</feature>
<evidence type="ECO:0000256" key="2">
    <source>
        <dbReference type="SAM" id="Phobius"/>
    </source>
</evidence>
<dbReference type="AlphaFoldDB" id="A0A9X1VJ71"/>
<keyword evidence="4" id="KW-1185">Reference proteome</keyword>
<gene>
    <name evidence="3" type="ORF">MON38_22535</name>
</gene>
<keyword evidence="2" id="KW-0812">Transmembrane</keyword>
<comment type="caution">
    <text evidence="3">The sequence shown here is derived from an EMBL/GenBank/DDBJ whole genome shotgun (WGS) entry which is preliminary data.</text>
</comment>
<feature type="transmembrane region" description="Helical" evidence="2">
    <location>
        <begin position="20"/>
        <end position="40"/>
    </location>
</feature>
<accession>A0A9X1VJ71</accession>
<dbReference type="Proteomes" id="UP001139193">
    <property type="component" value="Unassembled WGS sequence"/>
</dbReference>
<evidence type="ECO:0000313" key="3">
    <source>
        <dbReference type="EMBL" id="MCI1190214.1"/>
    </source>
</evidence>
<organism evidence="3 4">
    <name type="scientific">Hymenobacter cyanobacteriorum</name>
    <dbReference type="NCBI Taxonomy" id="2926463"/>
    <lineage>
        <taxon>Bacteria</taxon>
        <taxon>Pseudomonadati</taxon>
        <taxon>Bacteroidota</taxon>
        <taxon>Cytophagia</taxon>
        <taxon>Cytophagales</taxon>
        <taxon>Hymenobacteraceae</taxon>
        <taxon>Hymenobacter</taxon>
    </lineage>
</organism>
<proteinExistence type="predicted"/>
<keyword evidence="2" id="KW-0472">Membrane</keyword>
<protein>
    <submittedName>
        <fullName evidence="3">Uncharacterized protein</fullName>
    </submittedName>
</protein>
<keyword evidence="2" id="KW-1133">Transmembrane helix</keyword>
<reference evidence="3" key="1">
    <citation type="submission" date="2022-03" db="EMBL/GenBank/DDBJ databases">
        <title>Bacterial whole genome sequence for Hymenobacter sp. DH14.</title>
        <authorList>
            <person name="Le V."/>
        </authorList>
    </citation>
    <scope>NUCLEOTIDE SEQUENCE</scope>
    <source>
        <strain evidence="3">DH14</strain>
    </source>
</reference>
<evidence type="ECO:0000256" key="1">
    <source>
        <dbReference type="SAM" id="MobiDB-lite"/>
    </source>
</evidence>
<feature type="region of interest" description="Disordered" evidence="1">
    <location>
        <begin position="76"/>
        <end position="116"/>
    </location>
</feature>
<sequence>MNFKVLTQVLSNNQKETIAGVFALAAAIIAAVIAGVFLLLSVAMTKETPAPVVKHYNYAPTYITLNVVAATPAPQIAPARKAPQPHKLPRKQHRKPVAKPQPQPSCPCADSTKKSA</sequence>
<dbReference type="RefSeq" id="WP_241938423.1">
    <property type="nucleotide sequence ID" value="NZ_JALBGC010000010.1"/>
</dbReference>
<dbReference type="EMBL" id="JALBGC010000010">
    <property type="protein sequence ID" value="MCI1190214.1"/>
    <property type="molecule type" value="Genomic_DNA"/>
</dbReference>
<name>A0A9X1VJ71_9BACT</name>
<evidence type="ECO:0000313" key="4">
    <source>
        <dbReference type="Proteomes" id="UP001139193"/>
    </source>
</evidence>